<dbReference type="EMBL" id="JAIWYP010000005">
    <property type="protein sequence ID" value="KAH3824159.1"/>
    <property type="molecule type" value="Genomic_DNA"/>
</dbReference>
<evidence type="ECO:0000313" key="2">
    <source>
        <dbReference type="Proteomes" id="UP000828390"/>
    </source>
</evidence>
<keyword evidence="2" id="KW-1185">Reference proteome</keyword>
<reference evidence="1" key="2">
    <citation type="submission" date="2020-11" db="EMBL/GenBank/DDBJ databases">
        <authorList>
            <person name="McCartney M.A."/>
            <person name="Auch B."/>
            <person name="Kono T."/>
            <person name="Mallez S."/>
            <person name="Becker A."/>
            <person name="Gohl D.M."/>
            <person name="Silverstein K.A.T."/>
            <person name="Koren S."/>
            <person name="Bechman K.B."/>
            <person name="Herman A."/>
            <person name="Abrahante J.E."/>
            <person name="Garbe J."/>
        </authorList>
    </citation>
    <scope>NUCLEOTIDE SEQUENCE</scope>
    <source>
        <strain evidence="1">Duluth1</strain>
        <tissue evidence="1">Whole animal</tissue>
    </source>
</reference>
<gene>
    <name evidence="1" type="ORF">DPMN_125989</name>
</gene>
<comment type="caution">
    <text evidence="1">The sequence shown here is derived from an EMBL/GenBank/DDBJ whole genome shotgun (WGS) entry which is preliminary data.</text>
</comment>
<organism evidence="1 2">
    <name type="scientific">Dreissena polymorpha</name>
    <name type="common">Zebra mussel</name>
    <name type="synonym">Mytilus polymorpha</name>
    <dbReference type="NCBI Taxonomy" id="45954"/>
    <lineage>
        <taxon>Eukaryota</taxon>
        <taxon>Metazoa</taxon>
        <taxon>Spiralia</taxon>
        <taxon>Lophotrochozoa</taxon>
        <taxon>Mollusca</taxon>
        <taxon>Bivalvia</taxon>
        <taxon>Autobranchia</taxon>
        <taxon>Heteroconchia</taxon>
        <taxon>Euheterodonta</taxon>
        <taxon>Imparidentia</taxon>
        <taxon>Neoheterodontei</taxon>
        <taxon>Myida</taxon>
        <taxon>Dreissenoidea</taxon>
        <taxon>Dreissenidae</taxon>
        <taxon>Dreissena</taxon>
    </lineage>
</organism>
<dbReference type="AlphaFoldDB" id="A0A9D4GZB2"/>
<dbReference type="Proteomes" id="UP000828390">
    <property type="component" value="Unassembled WGS sequence"/>
</dbReference>
<reference evidence="1" key="1">
    <citation type="journal article" date="2019" name="bioRxiv">
        <title>The Genome of the Zebra Mussel, Dreissena polymorpha: A Resource for Invasive Species Research.</title>
        <authorList>
            <person name="McCartney M.A."/>
            <person name="Auch B."/>
            <person name="Kono T."/>
            <person name="Mallez S."/>
            <person name="Zhang Y."/>
            <person name="Obille A."/>
            <person name="Becker A."/>
            <person name="Abrahante J.E."/>
            <person name="Garbe J."/>
            <person name="Badalamenti J.P."/>
            <person name="Herman A."/>
            <person name="Mangelson H."/>
            <person name="Liachko I."/>
            <person name="Sullivan S."/>
            <person name="Sone E.D."/>
            <person name="Koren S."/>
            <person name="Silverstein K.A.T."/>
            <person name="Beckman K.B."/>
            <person name="Gohl D.M."/>
        </authorList>
    </citation>
    <scope>NUCLEOTIDE SEQUENCE</scope>
    <source>
        <strain evidence="1">Duluth1</strain>
        <tissue evidence="1">Whole animal</tissue>
    </source>
</reference>
<proteinExistence type="predicted"/>
<evidence type="ECO:0000313" key="1">
    <source>
        <dbReference type="EMBL" id="KAH3824159.1"/>
    </source>
</evidence>
<accession>A0A9D4GZB2</accession>
<sequence length="50" mass="5571">MNHYSCINHGCKDSWSLVGSVRIEDSLYPVVKVVNARVDNGVKWVSAYSS</sequence>
<protein>
    <submittedName>
        <fullName evidence="1">Uncharacterized protein</fullName>
    </submittedName>
</protein>
<name>A0A9D4GZB2_DREPO</name>